<dbReference type="InterPro" id="IPR001126">
    <property type="entry name" value="UmuC"/>
</dbReference>
<dbReference type="GO" id="GO:0042276">
    <property type="term" value="P:error-prone translesion synthesis"/>
    <property type="evidence" value="ECO:0007669"/>
    <property type="project" value="TreeGrafter"/>
</dbReference>
<dbReference type="Proteomes" id="UP001177023">
    <property type="component" value="Unassembled WGS sequence"/>
</dbReference>
<dbReference type="SUPFAM" id="SSF56672">
    <property type="entry name" value="DNA/RNA polymerases"/>
    <property type="match status" value="1"/>
</dbReference>
<proteinExistence type="predicted"/>
<dbReference type="InterPro" id="IPR043502">
    <property type="entry name" value="DNA/RNA_pol_sf"/>
</dbReference>
<dbReference type="Gene3D" id="1.10.150.810">
    <property type="match status" value="1"/>
</dbReference>
<dbReference type="PANTHER" id="PTHR11076:SF33">
    <property type="entry name" value="DNA POLYMERASE KAPPA"/>
    <property type="match status" value="1"/>
</dbReference>
<organism evidence="2 3">
    <name type="scientific">Mesorhabditis spiculigera</name>
    <dbReference type="NCBI Taxonomy" id="96644"/>
    <lineage>
        <taxon>Eukaryota</taxon>
        <taxon>Metazoa</taxon>
        <taxon>Ecdysozoa</taxon>
        <taxon>Nematoda</taxon>
        <taxon>Chromadorea</taxon>
        <taxon>Rhabditida</taxon>
        <taxon>Rhabditina</taxon>
        <taxon>Rhabditomorpha</taxon>
        <taxon>Rhabditoidea</taxon>
        <taxon>Rhabditidae</taxon>
        <taxon>Mesorhabditinae</taxon>
        <taxon>Mesorhabditis</taxon>
    </lineage>
</organism>
<dbReference type="InterPro" id="IPR050116">
    <property type="entry name" value="DNA_polymerase-Y"/>
</dbReference>
<evidence type="ECO:0000313" key="2">
    <source>
        <dbReference type="EMBL" id="CAJ0575312.1"/>
    </source>
</evidence>
<dbReference type="GO" id="GO:0003887">
    <property type="term" value="F:DNA-directed DNA polymerase activity"/>
    <property type="evidence" value="ECO:0007669"/>
    <property type="project" value="TreeGrafter"/>
</dbReference>
<name>A0AA36G0R4_9BILA</name>
<keyword evidence="3" id="KW-1185">Reference proteome</keyword>
<comment type="caution">
    <text evidence="2">The sequence shown here is derived from an EMBL/GenBank/DDBJ whole genome shotgun (WGS) entry which is preliminary data.</text>
</comment>
<dbReference type="GO" id="GO:0005634">
    <property type="term" value="C:nucleus"/>
    <property type="evidence" value="ECO:0007669"/>
    <property type="project" value="TreeGrafter"/>
</dbReference>
<dbReference type="Pfam" id="PF00817">
    <property type="entry name" value="IMS"/>
    <property type="match status" value="1"/>
</dbReference>
<sequence>MFPLGEKAGMQGIDKEKIAKIIEENTGEKYNAFSKKKQDRMDKRNAEIKATIAKLKEGDLERIRKEVDERTSVLEASRELSRHCVHIDMDAFFAAVEMRDEPRLRTIPMAVGSFHMLIFAAEI</sequence>
<feature type="domain" description="UmuC" evidence="1">
    <location>
        <begin position="84"/>
        <end position="123"/>
    </location>
</feature>
<dbReference type="EMBL" id="CATQJA010002637">
    <property type="protein sequence ID" value="CAJ0575312.1"/>
    <property type="molecule type" value="Genomic_DNA"/>
</dbReference>
<dbReference type="PROSITE" id="PS50173">
    <property type="entry name" value="UMUC"/>
    <property type="match status" value="1"/>
</dbReference>
<dbReference type="AlphaFoldDB" id="A0AA36G0R4"/>
<gene>
    <name evidence="2" type="ORF">MSPICULIGERA_LOCUS13624</name>
</gene>
<feature type="non-terminal residue" evidence="2">
    <location>
        <position position="123"/>
    </location>
</feature>
<dbReference type="GO" id="GO:0006281">
    <property type="term" value="P:DNA repair"/>
    <property type="evidence" value="ECO:0007669"/>
    <property type="project" value="InterPro"/>
</dbReference>
<dbReference type="PANTHER" id="PTHR11076">
    <property type="entry name" value="DNA REPAIR POLYMERASE UMUC / TRANSFERASE FAMILY MEMBER"/>
    <property type="match status" value="1"/>
</dbReference>
<reference evidence="2" key="1">
    <citation type="submission" date="2023-06" db="EMBL/GenBank/DDBJ databases">
        <authorList>
            <person name="Delattre M."/>
        </authorList>
    </citation>
    <scope>NUCLEOTIDE SEQUENCE</scope>
    <source>
        <strain evidence="2">AF72</strain>
    </source>
</reference>
<evidence type="ECO:0000313" key="3">
    <source>
        <dbReference type="Proteomes" id="UP001177023"/>
    </source>
</evidence>
<accession>A0AA36G0R4</accession>
<evidence type="ECO:0000259" key="1">
    <source>
        <dbReference type="PROSITE" id="PS50173"/>
    </source>
</evidence>
<protein>
    <recommendedName>
        <fullName evidence="1">UmuC domain-containing protein</fullName>
    </recommendedName>
</protein>